<feature type="compositionally biased region" description="Polar residues" evidence="3">
    <location>
        <begin position="431"/>
        <end position="447"/>
    </location>
</feature>
<sequence length="769" mass="85223">MDVNEEGPTQVVPGRSWDVENEDDTEDMGPTQPVLPHRVHDESEDLGATQVISRRRSVLDEDDDMGPTQAIPRRTSVGNEEEEDLGRTQLVPRRNLDSDDEAVDETGPTQRIPGRPIDSDDEAIDETGPTQRIPGRSIDSDDEAIDETGPTQRIPGRSVVNNDSENEADETGPTQRVPGRRVDSSDDENMGPSPVKATSELPSINADESEILDQTQAIPRGSSNDDDIDTGPTQVIPRRSSKEGAEMDASEAKVGSSVNEKERKSRSRSRSASREDHAKGVKSRSRSRSGSRASSASGDEVGVAKKKRRRIGSESRSRSRSRSKSKSRSRSGSRASSKASTRVGRSKKKRARIGSGSESGSSRRSSVASKRSGSGGSRRSRSKSKSRSRSRSRSRSSSRSSVGSRASRKRNRSRSGSRSSRASSSGKSPKPGTQTEEQTEGASTSKPETTEAATAVLPDVSDSDDSGPEDDNRKHMGDFVSDFELMLQRKKEEKGTRRKRKDIEIINDNDDLIAQLLGEMRIAAEEDRDLNKLSKPATKKIALLPTVMHHLRKHDLQMAFIECNVLSILTDWLAPMPDRSLPALRIRESIMKLLTEFPPIDQGLLKQSGIGKAVMYLYKHPKETKPNKEKAGRMISQWARPIFNLSTDFKAMSKEEREQRDLEQMPKRRRMSDDATTSRSKDIGQAFTGEGGALRPGDPGWVPRARVPLPSTKDYVVRPKWNSETDISRTNRKQSTRLDKHIRNFAEKKKMSKAQRAVQISIEGRRMNL</sequence>
<dbReference type="Proteomes" id="UP001642540">
    <property type="component" value="Unassembled WGS sequence"/>
</dbReference>
<evidence type="ECO:0000313" key="5">
    <source>
        <dbReference type="EMBL" id="CAL8127359.1"/>
    </source>
</evidence>
<evidence type="ECO:0000256" key="1">
    <source>
        <dbReference type="ARBA" id="ARBA00037992"/>
    </source>
</evidence>
<dbReference type="InterPro" id="IPR035441">
    <property type="entry name" value="TFIIS/LEDGF_dom_sf"/>
</dbReference>
<protein>
    <recommendedName>
        <fullName evidence="4">TFIIS N-terminal domain-containing protein</fullName>
    </recommendedName>
</protein>
<reference evidence="5 6" key="1">
    <citation type="submission" date="2024-08" db="EMBL/GenBank/DDBJ databases">
        <authorList>
            <person name="Cucini C."/>
            <person name="Frati F."/>
        </authorList>
    </citation>
    <scope>NUCLEOTIDE SEQUENCE [LARGE SCALE GENOMIC DNA]</scope>
</reference>
<proteinExistence type="inferred from homology"/>
<dbReference type="EMBL" id="CAXLJM020000072">
    <property type="protein sequence ID" value="CAL8127359.1"/>
    <property type="molecule type" value="Genomic_DNA"/>
</dbReference>
<organism evidence="5 6">
    <name type="scientific">Orchesella dallaii</name>
    <dbReference type="NCBI Taxonomy" id="48710"/>
    <lineage>
        <taxon>Eukaryota</taxon>
        <taxon>Metazoa</taxon>
        <taxon>Ecdysozoa</taxon>
        <taxon>Arthropoda</taxon>
        <taxon>Hexapoda</taxon>
        <taxon>Collembola</taxon>
        <taxon>Entomobryomorpha</taxon>
        <taxon>Entomobryoidea</taxon>
        <taxon>Orchesellidae</taxon>
        <taxon>Orchesellinae</taxon>
        <taxon>Orchesella</taxon>
    </lineage>
</organism>
<feature type="region of interest" description="Disordered" evidence="3">
    <location>
        <begin position="1"/>
        <end position="479"/>
    </location>
</feature>
<dbReference type="InterPro" id="IPR017923">
    <property type="entry name" value="TFIIS_N"/>
</dbReference>
<feature type="compositionally biased region" description="Basic residues" evidence="3">
    <location>
        <begin position="406"/>
        <end position="415"/>
    </location>
</feature>
<keyword evidence="2" id="KW-0539">Nucleus</keyword>
<feature type="compositionally biased region" description="Low complexity" evidence="3">
    <location>
        <begin position="416"/>
        <end position="428"/>
    </location>
</feature>
<name>A0ABP1REB8_9HEXA</name>
<gene>
    <name evidence="5" type="ORF">ODALV1_LOCUS21802</name>
</gene>
<dbReference type="InterPro" id="IPR051037">
    <property type="entry name" value="RNAPII_TF_IWS1"/>
</dbReference>
<dbReference type="Gene3D" id="1.20.930.10">
    <property type="entry name" value="Conserved domain common to transcription factors TFIIS, elongin A, CRSP70"/>
    <property type="match status" value="1"/>
</dbReference>
<comment type="subcellular location">
    <subcellularLocation>
        <location evidence="2">Nucleus</location>
    </subcellularLocation>
</comment>
<feature type="compositionally biased region" description="Basic residues" evidence="3">
    <location>
        <begin position="280"/>
        <end position="289"/>
    </location>
</feature>
<comment type="caution">
    <text evidence="5">The sequence shown here is derived from an EMBL/GenBank/DDBJ whole genome shotgun (WGS) entry which is preliminary data.</text>
</comment>
<keyword evidence="6" id="KW-1185">Reference proteome</keyword>
<feature type="compositionally biased region" description="Basic residues" evidence="3">
    <location>
        <begin position="318"/>
        <end position="331"/>
    </location>
</feature>
<feature type="region of interest" description="Disordered" evidence="3">
    <location>
        <begin position="649"/>
        <end position="707"/>
    </location>
</feature>
<accession>A0ABP1REB8</accession>
<feature type="compositionally biased region" description="Low complexity" evidence="3">
    <location>
        <begin position="354"/>
        <end position="372"/>
    </location>
</feature>
<dbReference type="PROSITE" id="PS51319">
    <property type="entry name" value="TFIIS_N"/>
    <property type="match status" value="1"/>
</dbReference>
<dbReference type="Pfam" id="PF08711">
    <property type="entry name" value="Med26"/>
    <property type="match status" value="1"/>
</dbReference>
<evidence type="ECO:0000313" key="6">
    <source>
        <dbReference type="Proteomes" id="UP001642540"/>
    </source>
</evidence>
<feature type="domain" description="TFIIS N-terminal" evidence="4">
    <location>
        <begin position="567"/>
        <end position="645"/>
    </location>
</feature>
<dbReference type="PANTHER" id="PTHR46010">
    <property type="entry name" value="PROTEIN IWS1 HOMOLOG"/>
    <property type="match status" value="1"/>
</dbReference>
<evidence type="ECO:0000256" key="3">
    <source>
        <dbReference type="SAM" id="MobiDB-lite"/>
    </source>
</evidence>
<feature type="compositionally biased region" description="Basic residues" evidence="3">
    <location>
        <begin position="378"/>
        <end position="396"/>
    </location>
</feature>
<comment type="similarity">
    <text evidence="1">Belongs to the IWS1 family.</text>
</comment>
<feature type="compositionally biased region" description="Basic and acidic residues" evidence="3">
    <location>
        <begin position="651"/>
        <end position="666"/>
    </location>
</feature>
<dbReference type="PANTHER" id="PTHR46010:SF1">
    <property type="entry name" value="PROTEIN IWS1 HOMOLOG"/>
    <property type="match status" value="1"/>
</dbReference>
<evidence type="ECO:0000259" key="4">
    <source>
        <dbReference type="PROSITE" id="PS51319"/>
    </source>
</evidence>
<evidence type="ECO:0000256" key="2">
    <source>
        <dbReference type="PROSITE-ProRule" id="PRU00649"/>
    </source>
</evidence>